<accession>A0A5S3URT0</accession>
<proteinExistence type="predicted"/>
<dbReference type="AlphaFoldDB" id="A0A5S3URT0"/>
<evidence type="ECO:0000313" key="2">
    <source>
        <dbReference type="Proteomes" id="UP000305729"/>
    </source>
</evidence>
<name>A0A5S3URT0_9GAMM</name>
<dbReference type="EMBL" id="CP045429">
    <property type="protein sequence ID" value="QPB84574.1"/>
    <property type="molecule type" value="Genomic_DNA"/>
</dbReference>
<evidence type="ECO:0000313" key="1">
    <source>
        <dbReference type="EMBL" id="QPB84574.1"/>
    </source>
</evidence>
<organism evidence="1 2">
    <name type="scientific">Pseudoalteromonas rubra</name>
    <dbReference type="NCBI Taxonomy" id="43658"/>
    <lineage>
        <taxon>Bacteria</taxon>
        <taxon>Pseudomonadati</taxon>
        <taxon>Pseudomonadota</taxon>
        <taxon>Gammaproteobacteria</taxon>
        <taxon>Alteromonadales</taxon>
        <taxon>Pseudoalteromonadaceae</taxon>
        <taxon>Pseudoalteromonas</taxon>
    </lineage>
</organism>
<dbReference type="RefSeq" id="WP_138539329.1">
    <property type="nucleotide sequence ID" value="NZ_CP045429.1"/>
</dbReference>
<reference evidence="1 2" key="1">
    <citation type="submission" date="2019-10" db="EMBL/GenBank/DDBJ databases">
        <title>Pseudoalteromonas rubra S4059.</title>
        <authorList>
            <person name="Paulsen S."/>
            <person name="Wang X."/>
        </authorList>
    </citation>
    <scope>NUCLEOTIDE SEQUENCE [LARGE SCALE GENOMIC DNA]</scope>
    <source>
        <strain evidence="1 2">S4059</strain>
    </source>
</reference>
<sequence length="178" mass="20870">MKEVYAIMEYAPLAAILLGLALSWKVATARWFLLAYGFFEVLDIATLPITMRWNTHYYIADVVINAMFLLPIIFRRNLALRLYIFSGSHYFKRVYRLQRLSAQECGIILLLGLTCVVNVVTWLEVLAYKYYIFDSAPFKLYVRDNLMLLFHLMISLALFAYSMTANSREEFVEREKAY</sequence>
<protein>
    <submittedName>
        <fullName evidence="1">Uncharacterized protein</fullName>
    </submittedName>
</protein>
<gene>
    <name evidence="1" type="ORF">CWC22_016915</name>
</gene>
<dbReference type="Proteomes" id="UP000305729">
    <property type="component" value="Chromosome 1"/>
</dbReference>